<evidence type="ECO:0000313" key="8">
    <source>
        <dbReference type="EMBL" id="KMT22802.1"/>
    </source>
</evidence>
<feature type="binding site" evidence="5">
    <location>
        <position position="142"/>
    </location>
    <ligand>
        <name>S-adenosyl-L-methionine</name>
        <dbReference type="ChEBI" id="CHEBI:59789"/>
    </ligand>
</feature>
<dbReference type="OrthoDB" id="9800643at2"/>
<dbReference type="InterPro" id="IPR019874">
    <property type="entry name" value="RF_methyltr_PrmC"/>
</dbReference>
<dbReference type="EC" id="2.1.1.297" evidence="5"/>
<feature type="binding site" evidence="5">
    <location>
        <position position="186"/>
    </location>
    <ligand>
        <name>S-adenosyl-L-methionine</name>
        <dbReference type="ChEBI" id="CHEBI:59789"/>
    </ligand>
</feature>
<dbReference type="Gene3D" id="1.10.8.10">
    <property type="entry name" value="DNA helicase RuvA subunit, C-terminal domain"/>
    <property type="match status" value="1"/>
</dbReference>
<dbReference type="GO" id="GO:0032259">
    <property type="term" value="P:methylation"/>
    <property type="evidence" value="ECO:0007669"/>
    <property type="project" value="UniProtKB-KW"/>
</dbReference>
<dbReference type="InterPro" id="IPR007848">
    <property type="entry name" value="Small_mtfrase_dom"/>
</dbReference>
<evidence type="ECO:0000256" key="2">
    <source>
        <dbReference type="ARBA" id="ARBA00022679"/>
    </source>
</evidence>
<name>A0A0J8DAC6_CLOCY</name>
<feature type="domain" description="Release factor glutamine methyltransferase N-terminal" evidence="7">
    <location>
        <begin position="8"/>
        <end position="74"/>
    </location>
</feature>
<keyword evidence="3 5" id="KW-0949">S-adenosyl-L-methionine</keyword>
<dbReference type="CDD" id="cd02440">
    <property type="entry name" value="AdoMet_MTases"/>
    <property type="match status" value="1"/>
</dbReference>
<dbReference type="InterPro" id="IPR002052">
    <property type="entry name" value="DNA_methylase_N6_adenine_CS"/>
</dbReference>
<dbReference type="InterPro" id="IPR029063">
    <property type="entry name" value="SAM-dependent_MTases_sf"/>
</dbReference>
<evidence type="ECO:0000313" key="9">
    <source>
        <dbReference type="Proteomes" id="UP000036756"/>
    </source>
</evidence>
<comment type="similarity">
    <text evidence="5">Belongs to the protein N5-glutamine methyltransferase family. PrmC subfamily.</text>
</comment>
<reference evidence="8 9" key="1">
    <citation type="submission" date="2015-06" db="EMBL/GenBank/DDBJ databases">
        <title>Draft genome sequence of the purine-degrading Clostridium cylindrosporum HC-1 (DSM 605).</title>
        <authorList>
            <person name="Poehlein A."/>
            <person name="Schiel-Bengelsdorf B."/>
            <person name="Bengelsdorf F."/>
            <person name="Daniel R."/>
            <person name="Duerre P."/>
        </authorList>
    </citation>
    <scope>NUCLEOTIDE SEQUENCE [LARGE SCALE GENOMIC DNA]</scope>
    <source>
        <strain evidence="8 9">DSM 605</strain>
    </source>
</reference>
<comment type="caution">
    <text evidence="8">The sequence shown here is derived from an EMBL/GenBank/DDBJ whole genome shotgun (WGS) entry which is preliminary data.</text>
</comment>
<dbReference type="PROSITE" id="PS00092">
    <property type="entry name" value="N6_MTASE"/>
    <property type="match status" value="1"/>
</dbReference>
<dbReference type="STRING" id="1121307.CLCY_5c00410"/>
<dbReference type="InterPro" id="IPR050320">
    <property type="entry name" value="N5-glutamine_MTase"/>
</dbReference>
<dbReference type="Pfam" id="PF05175">
    <property type="entry name" value="MTS"/>
    <property type="match status" value="1"/>
</dbReference>
<dbReference type="Pfam" id="PF17827">
    <property type="entry name" value="PrmC_N"/>
    <property type="match status" value="1"/>
</dbReference>
<keyword evidence="9" id="KW-1185">Reference proteome</keyword>
<dbReference type="PATRIC" id="fig|1121307.3.peg.1973"/>
<sequence length="279" mass="31001">MVKIYMAMKEGSDLLVGLSTSLLDSQLLLCHVLGVDRSYLFLNRESEISEDKYKEFLTLINLRKSGKPLQYITGFQEFMGLNFKVSEGVLIPRCDTEVLVENVIEIAKYIKSPVIVDVGCGSGAISVSLASFIKDSTVYALDIMDTPIKVTKENALLNNVEDRVNVLKSDMLCSVKDKKANIIVSNPPYIKRDVIKTLMTEVKDHEPMSALDGGEDGLIFYRAITKDSVGILSENGYLAYEIGHDQGEDVRDIMIHEGFKDVVVIKDLSGLDRVVIGHM</sequence>
<dbReference type="NCBIfam" id="TIGR03534">
    <property type="entry name" value="RF_mod_PrmC"/>
    <property type="match status" value="1"/>
</dbReference>
<comment type="catalytic activity">
    <reaction evidence="4 5">
        <text>L-glutaminyl-[peptide chain release factor] + S-adenosyl-L-methionine = N(5)-methyl-L-glutaminyl-[peptide chain release factor] + S-adenosyl-L-homocysteine + H(+)</text>
        <dbReference type="Rhea" id="RHEA:42896"/>
        <dbReference type="Rhea" id="RHEA-COMP:10271"/>
        <dbReference type="Rhea" id="RHEA-COMP:10272"/>
        <dbReference type="ChEBI" id="CHEBI:15378"/>
        <dbReference type="ChEBI" id="CHEBI:30011"/>
        <dbReference type="ChEBI" id="CHEBI:57856"/>
        <dbReference type="ChEBI" id="CHEBI:59789"/>
        <dbReference type="ChEBI" id="CHEBI:61891"/>
        <dbReference type="EC" id="2.1.1.297"/>
    </reaction>
</comment>
<evidence type="ECO:0000256" key="3">
    <source>
        <dbReference type="ARBA" id="ARBA00022691"/>
    </source>
</evidence>
<evidence type="ECO:0000259" key="7">
    <source>
        <dbReference type="Pfam" id="PF17827"/>
    </source>
</evidence>
<dbReference type="AlphaFoldDB" id="A0A0J8DAC6"/>
<dbReference type="GO" id="GO:0003676">
    <property type="term" value="F:nucleic acid binding"/>
    <property type="evidence" value="ECO:0007669"/>
    <property type="project" value="InterPro"/>
</dbReference>
<dbReference type="SUPFAM" id="SSF53335">
    <property type="entry name" value="S-adenosyl-L-methionine-dependent methyltransferases"/>
    <property type="match status" value="1"/>
</dbReference>
<feature type="binding site" evidence="5">
    <location>
        <begin position="119"/>
        <end position="123"/>
    </location>
    <ligand>
        <name>S-adenosyl-L-methionine</name>
        <dbReference type="ChEBI" id="CHEBI:59789"/>
    </ligand>
</feature>
<gene>
    <name evidence="5 8" type="primary">prmC</name>
    <name evidence="8" type="ORF">CLCY_5c00410</name>
</gene>
<dbReference type="PANTHER" id="PTHR18895:SF74">
    <property type="entry name" value="MTRF1L RELEASE FACTOR GLUTAMINE METHYLTRANSFERASE"/>
    <property type="match status" value="1"/>
</dbReference>
<dbReference type="Gene3D" id="3.40.50.150">
    <property type="entry name" value="Vaccinia Virus protein VP39"/>
    <property type="match status" value="1"/>
</dbReference>
<dbReference type="GO" id="GO:0102559">
    <property type="term" value="F:peptide chain release factor N(5)-glutamine methyltransferase activity"/>
    <property type="evidence" value="ECO:0007669"/>
    <property type="project" value="UniProtKB-EC"/>
</dbReference>
<keyword evidence="1 5" id="KW-0489">Methyltransferase</keyword>
<evidence type="ECO:0000256" key="4">
    <source>
        <dbReference type="ARBA" id="ARBA00048391"/>
    </source>
</evidence>
<dbReference type="InterPro" id="IPR040758">
    <property type="entry name" value="PrmC_N"/>
</dbReference>
<feature type="domain" description="Methyltransferase small" evidence="6">
    <location>
        <begin position="96"/>
        <end position="194"/>
    </location>
</feature>
<evidence type="ECO:0000256" key="1">
    <source>
        <dbReference type="ARBA" id="ARBA00022603"/>
    </source>
</evidence>
<dbReference type="PANTHER" id="PTHR18895">
    <property type="entry name" value="HEMK METHYLTRANSFERASE"/>
    <property type="match status" value="1"/>
</dbReference>
<dbReference type="EMBL" id="LFVU01000004">
    <property type="protein sequence ID" value="KMT22802.1"/>
    <property type="molecule type" value="Genomic_DNA"/>
</dbReference>
<dbReference type="Proteomes" id="UP000036756">
    <property type="component" value="Unassembled WGS sequence"/>
</dbReference>
<evidence type="ECO:0000259" key="6">
    <source>
        <dbReference type="Pfam" id="PF05175"/>
    </source>
</evidence>
<comment type="caution">
    <text evidence="5">Lacks conserved residue(s) required for the propagation of feature annotation.</text>
</comment>
<protein>
    <recommendedName>
        <fullName evidence="5">Release factor glutamine methyltransferase</fullName>
        <shortName evidence="5">RF MTase</shortName>
        <ecNumber evidence="5">2.1.1.297</ecNumber>
    </recommendedName>
    <alternativeName>
        <fullName evidence="5">N5-glutamine methyltransferase PrmC</fullName>
    </alternativeName>
    <alternativeName>
        <fullName evidence="5">Protein-(glutamine-N5) MTase PrmC</fullName>
    </alternativeName>
    <alternativeName>
        <fullName evidence="5">Protein-glutamine N-methyltransferase PrmC</fullName>
    </alternativeName>
</protein>
<comment type="function">
    <text evidence="5">Methylates the class 1 translation termination release factors RF1/PrfA and RF2/PrfB on the glutamine residue of the universally conserved GGQ motif.</text>
</comment>
<proteinExistence type="inferred from homology"/>
<dbReference type="NCBIfam" id="TIGR00536">
    <property type="entry name" value="hemK_fam"/>
    <property type="match status" value="1"/>
</dbReference>
<dbReference type="InterPro" id="IPR004556">
    <property type="entry name" value="HemK-like"/>
</dbReference>
<organism evidence="8 9">
    <name type="scientific">Clostridium cylindrosporum DSM 605</name>
    <dbReference type="NCBI Taxonomy" id="1121307"/>
    <lineage>
        <taxon>Bacteria</taxon>
        <taxon>Bacillati</taxon>
        <taxon>Bacillota</taxon>
        <taxon>Clostridia</taxon>
        <taxon>Eubacteriales</taxon>
        <taxon>Clostridiaceae</taxon>
        <taxon>Clostridium</taxon>
    </lineage>
</organism>
<feature type="binding site" evidence="5">
    <location>
        <begin position="186"/>
        <end position="189"/>
    </location>
    <ligand>
        <name>substrate</name>
    </ligand>
</feature>
<keyword evidence="2 5" id="KW-0808">Transferase</keyword>
<dbReference type="RefSeq" id="WP_048569540.1">
    <property type="nucleotide sequence ID" value="NZ_LFVU01000004.1"/>
</dbReference>
<accession>A0A0J8DAC6</accession>
<dbReference type="HAMAP" id="MF_02126">
    <property type="entry name" value="RF_methyltr_PrmC"/>
    <property type="match status" value="1"/>
</dbReference>
<evidence type="ECO:0000256" key="5">
    <source>
        <dbReference type="HAMAP-Rule" id="MF_02126"/>
    </source>
</evidence>